<evidence type="ECO:0000256" key="4">
    <source>
        <dbReference type="ARBA" id="ARBA00022833"/>
    </source>
</evidence>
<dbReference type="GO" id="GO:0010043">
    <property type="term" value="P:response to zinc ion"/>
    <property type="evidence" value="ECO:0007669"/>
    <property type="project" value="TreeGrafter"/>
</dbReference>
<dbReference type="SMART" id="SM00382">
    <property type="entry name" value="AAA"/>
    <property type="match status" value="1"/>
</dbReference>
<dbReference type="FunFam" id="3.40.50.300:FF:000392">
    <property type="entry name" value="Zinc import ATP-binding protein ZnuC"/>
    <property type="match status" value="1"/>
</dbReference>
<evidence type="ECO:0000256" key="5">
    <source>
        <dbReference type="ARBA" id="ARBA00022840"/>
    </source>
</evidence>
<evidence type="ECO:0000256" key="6">
    <source>
        <dbReference type="ARBA" id="ARBA00022906"/>
    </source>
</evidence>
<feature type="domain" description="ABC transporter" evidence="10">
    <location>
        <begin position="7"/>
        <end position="222"/>
    </location>
</feature>
<dbReference type="OrthoDB" id="9780942at2"/>
<dbReference type="PANTHER" id="PTHR42734">
    <property type="entry name" value="METAL TRANSPORT SYSTEM ATP-BINDING PROTEIN TM_0124-RELATED"/>
    <property type="match status" value="1"/>
</dbReference>
<proteinExistence type="predicted"/>
<keyword evidence="1" id="KW-0813">Transport</keyword>
<reference evidence="12" key="1">
    <citation type="submission" date="2016-07" db="EMBL/GenBank/DDBJ databases">
        <authorList>
            <person name="Florea S."/>
            <person name="Webb J.S."/>
            <person name="Jaromczyk J."/>
            <person name="Schardl C.L."/>
        </authorList>
    </citation>
    <scope>NUCLEOTIDE SEQUENCE [LARGE SCALE GENOMIC DNA]</scope>
    <source>
        <strain evidence="12">KCTC 42131</strain>
    </source>
</reference>
<keyword evidence="5 11" id="KW-0067">ATP-binding</keyword>
<dbReference type="InterPro" id="IPR003593">
    <property type="entry name" value="AAA+_ATPase"/>
</dbReference>
<keyword evidence="12" id="KW-1185">Reference proteome</keyword>
<dbReference type="NCBIfam" id="NF007090">
    <property type="entry name" value="PRK09544.1"/>
    <property type="match status" value="1"/>
</dbReference>
<evidence type="ECO:0000256" key="9">
    <source>
        <dbReference type="ARBA" id="ARBA00023136"/>
    </source>
</evidence>
<dbReference type="GO" id="GO:0016887">
    <property type="term" value="F:ATP hydrolysis activity"/>
    <property type="evidence" value="ECO:0007669"/>
    <property type="project" value="InterPro"/>
</dbReference>
<organism evidence="11 12">
    <name type="scientific">Pseudohongiella acticola</name>
    <dbReference type="NCBI Taxonomy" id="1524254"/>
    <lineage>
        <taxon>Bacteria</taxon>
        <taxon>Pseudomonadati</taxon>
        <taxon>Pseudomonadota</taxon>
        <taxon>Gammaproteobacteria</taxon>
        <taxon>Pseudomonadales</taxon>
        <taxon>Pseudohongiellaceae</taxon>
        <taxon>Pseudohongiella</taxon>
    </lineage>
</organism>
<keyword evidence="8" id="KW-0406">Ion transport</keyword>
<gene>
    <name evidence="11" type="ORF">PHACT_09325</name>
</gene>
<evidence type="ECO:0000256" key="2">
    <source>
        <dbReference type="ARBA" id="ARBA00022475"/>
    </source>
</evidence>
<dbReference type="PROSITE" id="PS50893">
    <property type="entry name" value="ABC_TRANSPORTER_2"/>
    <property type="match status" value="1"/>
</dbReference>
<evidence type="ECO:0000256" key="1">
    <source>
        <dbReference type="ARBA" id="ARBA00022448"/>
    </source>
</evidence>
<evidence type="ECO:0000256" key="7">
    <source>
        <dbReference type="ARBA" id="ARBA00022967"/>
    </source>
</evidence>
<keyword evidence="7" id="KW-1278">Translocase</keyword>
<name>A0A1E8CLN5_9GAMM</name>
<dbReference type="InterPro" id="IPR003439">
    <property type="entry name" value="ABC_transporter-like_ATP-bd"/>
</dbReference>
<dbReference type="STRING" id="1524254.PHACT_09325"/>
<dbReference type="EMBL" id="MASR01000001">
    <property type="protein sequence ID" value="OFE13313.1"/>
    <property type="molecule type" value="Genomic_DNA"/>
</dbReference>
<keyword evidence="4" id="KW-0862">Zinc</keyword>
<comment type="caution">
    <text evidence="11">The sequence shown here is derived from an EMBL/GenBank/DDBJ whole genome shotgun (WGS) entry which is preliminary data.</text>
</comment>
<dbReference type="Pfam" id="PF00005">
    <property type="entry name" value="ABC_tran"/>
    <property type="match status" value="1"/>
</dbReference>
<evidence type="ECO:0000256" key="3">
    <source>
        <dbReference type="ARBA" id="ARBA00022741"/>
    </source>
</evidence>
<evidence type="ECO:0000259" key="10">
    <source>
        <dbReference type="PROSITE" id="PS50893"/>
    </source>
</evidence>
<dbReference type="PANTHER" id="PTHR42734:SF9">
    <property type="entry name" value="ZINC IMPORT ATP-BINDING PROTEIN ZNUC"/>
    <property type="match status" value="1"/>
</dbReference>
<dbReference type="SUPFAM" id="SSF52540">
    <property type="entry name" value="P-loop containing nucleoside triphosphate hydrolases"/>
    <property type="match status" value="1"/>
</dbReference>
<dbReference type="AlphaFoldDB" id="A0A1E8CLN5"/>
<dbReference type="RefSeq" id="WP_070117265.1">
    <property type="nucleotide sequence ID" value="NZ_CAXATG010000004.1"/>
</dbReference>
<dbReference type="PROSITE" id="PS00211">
    <property type="entry name" value="ABC_TRANSPORTER_1"/>
    <property type="match status" value="1"/>
</dbReference>
<keyword evidence="6" id="KW-0864">Zinc transport</keyword>
<accession>A0A1E8CLN5</accession>
<dbReference type="Proteomes" id="UP000175669">
    <property type="component" value="Unassembled WGS sequence"/>
</dbReference>
<sequence>MNNPALIKANDIGFSVAERQILQHVTLEVQQGQLLTLIGPNGAGKTTLVRIVLGLLQPQSGTLHRTAGLRIGYMPQKLFIEPTLPLTVRRFLQLAAPGRRQPVKPLLEEVRIAHLMEQQVSALSGGELQRVLLARALSQSPQLLVLDEPAQGVDVTGQTELYQLINSIRDRHGCGVLMVSHDLHLVMATTDEVICLNQHICCHGKPEHVSNDPAYLALFGRREAETLAVYTHHHNHSHDLTGDISHDNCNHDRDTDHG</sequence>
<dbReference type="Gene3D" id="3.40.50.300">
    <property type="entry name" value="P-loop containing nucleotide triphosphate hydrolases"/>
    <property type="match status" value="1"/>
</dbReference>
<evidence type="ECO:0000256" key="8">
    <source>
        <dbReference type="ARBA" id="ARBA00023065"/>
    </source>
</evidence>
<keyword evidence="3" id="KW-0547">Nucleotide-binding</keyword>
<keyword evidence="2" id="KW-1003">Cell membrane</keyword>
<dbReference type="GO" id="GO:0005524">
    <property type="term" value="F:ATP binding"/>
    <property type="evidence" value="ECO:0007669"/>
    <property type="project" value="UniProtKB-KW"/>
</dbReference>
<evidence type="ECO:0000313" key="12">
    <source>
        <dbReference type="Proteomes" id="UP000175669"/>
    </source>
</evidence>
<evidence type="ECO:0000313" key="11">
    <source>
        <dbReference type="EMBL" id="OFE13313.1"/>
    </source>
</evidence>
<dbReference type="InterPro" id="IPR050153">
    <property type="entry name" value="Metal_Ion_Import_ABC"/>
</dbReference>
<keyword evidence="9" id="KW-0472">Membrane</keyword>
<protein>
    <submittedName>
        <fullName evidence="11">Zinc ABC transporter ATP-binding protein</fullName>
    </submittedName>
</protein>
<dbReference type="InterPro" id="IPR017871">
    <property type="entry name" value="ABC_transporter-like_CS"/>
</dbReference>
<dbReference type="InterPro" id="IPR027417">
    <property type="entry name" value="P-loop_NTPase"/>
</dbReference>
<dbReference type="GO" id="GO:0006829">
    <property type="term" value="P:zinc ion transport"/>
    <property type="evidence" value="ECO:0007669"/>
    <property type="project" value="UniProtKB-KW"/>
</dbReference>